<evidence type="ECO:0000313" key="3">
    <source>
        <dbReference type="Proteomes" id="UP000479293"/>
    </source>
</evidence>
<evidence type="ECO:0000256" key="1">
    <source>
        <dbReference type="SAM" id="Phobius"/>
    </source>
</evidence>
<dbReference type="Proteomes" id="UP000479293">
    <property type="component" value="Unassembled WGS sequence"/>
</dbReference>
<proteinExistence type="predicted"/>
<dbReference type="RefSeq" id="WP_152756626.1">
    <property type="nucleotide sequence ID" value="NZ_WHLY01000002.1"/>
</dbReference>
<evidence type="ECO:0000313" key="2">
    <source>
        <dbReference type="EMBL" id="MPR32286.1"/>
    </source>
</evidence>
<feature type="transmembrane region" description="Helical" evidence="1">
    <location>
        <begin position="116"/>
        <end position="136"/>
    </location>
</feature>
<keyword evidence="1" id="KW-0812">Transmembrane</keyword>
<dbReference type="EMBL" id="WHLY01000002">
    <property type="protein sequence ID" value="MPR32286.1"/>
    <property type="molecule type" value="Genomic_DNA"/>
</dbReference>
<dbReference type="AlphaFoldDB" id="A0A7C9F4N5"/>
<keyword evidence="1" id="KW-0472">Membrane</keyword>
<organism evidence="2 3">
    <name type="scientific">Salmonirosea aquatica</name>
    <dbReference type="NCBI Taxonomy" id="2654236"/>
    <lineage>
        <taxon>Bacteria</taxon>
        <taxon>Pseudomonadati</taxon>
        <taxon>Bacteroidota</taxon>
        <taxon>Cytophagia</taxon>
        <taxon>Cytophagales</taxon>
        <taxon>Spirosomataceae</taxon>
        <taxon>Salmonirosea</taxon>
    </lineage>
</organism>
<protein>
    <submittedName>
        <fullName evidence="2">Uncharacterized protein</fullName>
    </submittedName>
</protein>
<comment type="caution">
    <text evidence="2">The sequence shown here is derived from an EMBL/GenBank/DDBJ whole genome shotgun (WGS) entry which is preliminary data.</text>
</comment>
<gene>
    <name evidence="2" type="ORF">GBK04_02720</name>
</gene>
<keyword evidence="1" id="KW-1133">Transmembrane helix</keyword>
<name>A0A7C9F4N5_9BACT</name>
<accession>A0A7C9F4N5</accession>
<keyword evidence="3" id="KW-1185">Reference proteome</keyword>
<sequence>MKTLFLLTGLCCMAFLSKGQTHYSTDSTEIFTKTENLYVKGQFDAERYYSKYKAAGTATLLTSLVSPIIGLLPAIPTSATSPKIENLGYPDPNLIKQQDYYLGYTQKAKKIKQRKVWTNWGIGLGANIIAVLIISASR</sequence>
<reference evidence="2 3" key="1">
    <citation type="submission" date="2019-10" db="EMBL/GenBank/DDBJ databases">
        <title>Draft Genome Sequence of Cytophagaceae sp. SJW1-29.</title>
        <authorList>
            <person name="Choi A."/>
        </authorList>
    </citation>
    <scope>NUCLEOTIDE SEQUENCE [LARGE SCALE GENOMIC DNA]</scope>
    <source>
        <strain evidence="2 3">SJW1-29</strain>
    </source>
</reference>